<proteinExistence type="predicted"/>
<protein>
    <submittedName>
        <fullName evidence="1">Uncharacterized protein</fullName>
    </submittedName>
</protein>
<name>A0A2W5FSZ5_9BACT</name>
<dbReference type="AlphaFoldDB" id="A0A2W5FSZ5"/>
<sequence>MRIRPSKAALHAAHGLLKKISADNLPVALRLKNSIFRLAKEFEQAHSHAPNIEELESDLFSRLTRDGKIRHYFNAVAAVEMKYPELYQLHCKRTVGHHRSTLHDIISGNISSIEEWIHQPEGKQYDKIYDKLKFHLLRYHTDACERILEHAQNVLNDPQYQGLVMAASRLAKTECEFVPALNFEDWLLEDDDKFYMDKFTAFADKLSVPVKYVYGMEDYLEFDKETLPFSLDCQLKIRDFLSYEIEDISELNRHASFASLLFGDYRSFTTYCQRWPNFFREELYFHHNLKNQNHFYDQNINYRQWGETLLKFGPQMLYYLDLFPDIGEMPRLKSGEINLKKTKGQIYDYLLATTPPEDAIFSDLRRFCFDNQLDNESYEGAKYLLSKCANLPNTSVEIPEISVDGENFGMPGYNFKMLSYEDYRVFFPGKFTGCCEKLYDHCRNSVIHSYMTRESGFYVLTDPSDRIIAHSWTWRSNEGYLVFDGFEAPQNDRRVTNKLIRNILDAFCEKLTDPRYADFDIFALVLGESGKGLRPHDSLPKLENITTIEGNISDWYSPEDAQILGEIEGYLGYSSSFSIFRLNPSYAANMDLAGPEPKPPGE</sequence>
<dbReference type="Proteomes" id="UP000249739">
    <property type="component" value="Unassembled WGS sequence"/>
</dbReference>
<gene>
    <name evidence="1" type="ORF">DI586_01970</name>
</gene>
<evidence type="ECO:0000313" key="1">
    <source>
        <dbReference type="EMBL" id="PZP56937.1"/>
    </source>
</evidence>
<evidence type="ECO:0000313" key="2">
    <source>
        <dbReference type="Proteomes" id="UP000249739"/>
    </source>
</evidence>
<accession>A0A2W5FSZ5</accession>
<reference evidence="1 2" key="1">
    <citation type="submission" date="2017-08" db="EMBL/GenBank/DDBJ databases">
        <title>Infants hospitalized years apart are colonized by the same room-sourced microbial strains.</title>
        <authorList>
            <person name="Brooks B."/>
            <person name="Olm M.R."/>
            <person name="Firek B.A."/>
            <person name="Baker R."/>
            <person name="Thomas B.C."/>
            <person name="Morowitz M.J."/>
            <person name="Banfield J.F."/>
        </authorList>
    </citation>
    <scope>NUCLEOTIDE SEQUENCE [LARGE SCALE GENOMIC DNA]</scope>
    <source>
        <strain evidence="1">S2_006_000_R2_64</strain>
    </source>
</reference>
<comment type="caution">
    <text evidence="1">The sequence shown here is derived from an EMBL/GenBank/DDBJ whole genome shotgun (WGS) entry which is preliminary data.</text>
</comment>
<organism evidence="1 2">
    <name type="scientific">Micavibrio aeruginosavorus</name>
    <dbReference type="NCBI Taxonomy" id="349221"/>
    <lineage>
        <taxon>Bacteria</taxon>
        <taxon>Pseudomonadati</taxon>
        <taxon>Bdellovibrionota</taxon>
        <taxon>Bdellovibrionia</taxon>
        <taxon>Bdellovibrionales</taxon>
        <taxon>Pseudobdellovibrionaceae</taxon>
        <taxon>Micavibrio</taxon>
    </lineage>
</organism>
<dbReference type="EMBL" id="QFOT01000011">
    <property type="protein sequence ID" value="PZP56937.1"/>
    <property type="molecule type" value="Genomic_DNA"/>
</dbReference>